<feature type="compositionally biased region" description="Basic and acidic residues" evidence="1">
    <location>
        <begin position="173"/>
        <end position="196"/>
    </location>
</feature>
<dbReference type="InterPro" id="IPR058793">
    <property type="entry name" value="DDRD"/>
</dbReference>
<dbReference type="Pfam" id="PF26517">
    <property type="entry name" value="DDRD"/>
    <property type="match status" value="1"/>
</dbReference>
<keyword evidence="3" id="KW-1185">Reference proteome</keyword>
<name>A0A917PRX5_9DEIO</name>
<evidence type="ECO:0000313" key="3">
    <source>
        <dbReference type="Proteomes" id="UP000635726"/>
    </source>
</evidence>
<dbReference type="Proteomes" id="UP000635726">
    <property type="component" value="Unassembled WGS sequence"/>
</dbReference>
<evidence type="ECO:0000256" key="1">
    <source>
        <dbReference type="SAM" id="MobiDB-lite"/>
    </source>
</evidence>
<reference evidence="2" key="1">
    <citation type="journal article" date="2014" name="Int. J. Syst. Evol. Microbiol.">
        <title>Complete genome sequence of Corynebacterium casei LMG S-19264T (=DSM 44701T), isolated from a smear-ripened cheese.</title>
        <authorList>
            <consortium name="US DOE Joint Genome Institute (JGI-PGF)"/>
            <person name="Walter F."/>
            <person name="Albersmeier A."/>
            <person name="Kalinowski J."/>
            <person name="Ruckert C."/>
        </authorList>
    </citation>
    <scope>NUCLEOTIDE SEQUENCE</scope>
    <source>
        <strain evidence="2">JCM 14371</strain>
    </source>
</reference>
<comment type="caution">
    <text evidence="2">The sequence shown here is derived from an EMBL/GenBank/DDBJ whole genome shotgun (WGS) entry which is preliminary data.</text>
</comment>
<dbReference type="EMBL" id="BMOE01000023">
    <property type="protein sequence ID" value="GGJ89120.1"/>
    <property type="molecule type" value="Genomic_DNA"/>
</dbReference>
<gene>
    <name evidence="2" type="ORF">GCM10008939_36440</name>
</gene>
<feature type="region of interest" description="Disordered" evidence="1">
    <location>
        <begin position="142"/>
        <end position="220"/>
    </location>
</feature>
<organism evidence="2 3">
    <name type="scientific">Deinococcus aquiradiocola</name>
    <dbReference type="NCBI Taxonomy" id="393059"/>
    <lineage>
        <taxon>Bacteria</taxon>
        <taxon>Thermotogati</taxon>
        <taxon>Deinococcota</taxon>
        <taxon>Deinococci</taxon>
        <taxon>Deinococcales</taxon>
        <taxon>Deinococcaceae</taxon>
        <taxon>Deinococcus</taxon>
    </lineage>
</organism>
<accession>A0A917PRX5</accession>
<dbReference type="AlphaFoldDB" id="A0A917PRX5"/>
<protein>
    <submittedName>
        <fullName evidence="2">Uncharacterized protein</fullName>
    </submittedName>
</protein>
<evidence type="ECO:0000313" key="2">
    <source>
        <dbReference type="EMBL" id="GGJ89120.1"/>
    </source>
</evidence>
<proteinExistence type="predicted"/>
<reference evidence="2" key="2">
    <citation type="submission" date="2020-09" db="EMBL/GenBank/DDBJ databases">
        <authorList>
            <person name="Sun Q."/>
            <person name="Ohkuma M."/>
        </authorList>
    </citation>
    <scope>NUCLEOTIDE SEQUENCE</scope>
    <source>
        <strain evidence="2">JCM 14371</strain>
    </source>
</reference>
<dbReference type="RefSeq" id="WP_188964745.1">
    <property type="nucleotide sequence ID" value="NZ_BMOE01000023.1"/>
</dbReference>
<feature type="compositionally biased region" description="Low complexity" evidence="1">
    <location>
        <begin position="148"/>
        <end position="162"/>
    </location>
</feature>
<sequence>MTTTPMKRAGQLIAHLDILHQIHDVRQLLLLQHAMRERQDQVALFRREPGTPDQPAQGTVTLQLIGTQPGTATDTLHHRAGSVPAARLLDQLQQVSGIPGNDVAFSAGQIHDLVDAETQRIETSDALARLDAALQALVTRMDAQQTEPPQDAPTQATDTAPASGQDTAAQHVSTHDTPEQLHDTDAATLASDDRTTPPDAPTETDEPTPELAGPRGRRRT</sequence>